<feature type="transmembrane region" description="Helical" evidence="1">
    <location>
        <begin position="96"/>
        <end position="117"/>
    </location>
</feature>
<keyword evidence="1" id="KW-0472">Membrane</keyword>
<proteinExistence type="predicted"/>
<protein>
    <submittedName>
        <fullName evidence="2">Uncharacterized protein</fullName>
    </submittedName>
</protein>
<evidence type="ECO:0000313" key="2">
    <source>
        <dbReference type="EMBL" id="KAK7035980.1"/>
    </source>
</evidence>
<reference evidence="2 3" key="1">
    <citation type="journal article" date="2024" name="J Genomics">
        <title>Draft genome sequencing and assembly of Favolaschia claudopus CIRM-BRFM 2984 isolated from oak limbs.</title>
        <authorList>
            <person name="Navarro D."/>
            <person name="Drula E."/>
            <person name="Chaduli D."/>
            <person name="Cazenave R."/>
            <person name="Ahrendt S."/>
            <person name="Wang J."/>
            <person name="Lipzen A."/>
            <person name="Daum C."/>
            <person name="Barry K."/>
            <person name="Grigoriev I.V."/>
            <person name="Favel A."/>
            <person name="Rosso M.N."/>
            <person name="Martin F."/>
        </authorList>
    </citation>
    <scope>NUCLEOTIDE SEQUENCE [LARGE SCALE GENOMIC DNA]</scope>
    <source>
        <strain evidence="2 3">CIRM-BRFM 2984</strain>
    </source>
</reference>
<sequence>MAPSYNIGDLPLDPLGPDSEHVKETRNLFDTISVASTASTNLSAFRFRGKRLLLLGLGICLSIILLVLGIALQVFFTNEYIRQGNEIITTAPLGSILANAYVLGVLLLVTIPLVLALDSYRLAWTWLEASVDNGHNRPTPFQLGLLMKVLHGANPRALWEVTKYIHGFGSSTKPSYTPPVLRRAFVVLALTLSLAYSTDVLLVIFGATSKTMSFSQLGEYQGTWPQLSRQINGSLCTSTGGALAQGINLCGLETTGNTPFATSLPEALQTLTNNSVANAVAFANDGSAIIVPASIPGDIAYAGTSYGIVSTCQSVTDQCIGSGPSYGASESLTLTCPASVSFNAAVNSSTGLYPFGILDGHGNEYLTPYMVNSNPFRFGAVVVSQAYFAPADKFVGNTGFFAHGAPNAYNALTCSVTVRTVGYTYFNGSFTVDPSNTYTTSDLDISRIIAAMTSTADLSIRVPAAIEGAGLSGGDYASAFARELSRELIAFSASLYEPAAPLEVHTVVPVLGSRLSLVVLIMLLICIGAYCLLVLFVAVSAVLATSASPYTMLARNRIADPMTSVNAAYGRAEPHRTWEQENHRLFSVETGLDRLSIGPTTSKAGGLAFGISRAVVAPVI</sequence>
<evidence type="ECO:0000313" key="3">
    <source>
        <dbReference type="Proteomes" id="UP001362999"/>
    </source>
</evidence>
<name>A0AAW0CBF9_9AGAR</name>
<dbReference type="EMBL" id="JAWWNJ010000019">
    <property type="protein sequence ID" value="KAK7035980.1"/>
    <property type="molecule type" value="Genomic_DNA"/>
</dbReference>
<feature type="transmembrane region" description="Helical" evidence="1">
    <location>
        <begin position="184"/>
        <end position="207"/>
    </location>
</feature>
<keyword evidence="3" id="KW-1185">Reference proteome</keyword>
<accession>A0AAW0CBF9</accession>
<feature type="transmembrane region" description="Helical" evidence="1">
    <location>
        <begin position="52"/>
        <end position="76"/>
    </location>
</feature>
<dbReference type="Proteomes" id="UP001362999">
    <property type="component" value="Unassembled WGS sequence"/>
</dbReference>
<dbReference type="AlphaFoldDB" id="A0AAW0CBF9"/>
<comment type="caution">
    <text evidence="2">The sequence shown here is derived from an EMBL/GenBank/DDBJ whole genome shotgun (WGS) entry which is preliminary data.</text>
</comment>
<gene>
    <name evidence="2" type="ORF">R3P38DRAFT_2910013</name>
</gene>
<keyword evidence="1" id="KW-1133">Transmembrane helix</keyword>
<feature type="transmembrane region" description="Helical" evidence="1">
    <location>
        <begin position="517"/>
        <end position="545"/>
    </location>
</feature>
<organism evidence="2 3">
    <name type="scientific">Favolaschia claudopus</name>
    <dbReference type="NCBI Taxonomy" id="2862362"/>
    <lineage>
        <taxon>Eukaryota</taxon>
        <taxon>Fungi</taxon>
        <taxon>Dikarya</taxon>
        <taxon>Basidiomycota</taxon>
        <taxon>Agaricomycotina</taxon>
        <taxon>Agaricomycetes</taxon>
        <taxon>Agaricomycetidae</taxon>
        <taxon>Agaricales</taxon>
        <taxon>Marasmiineae</taxon>
        <taxon>Mycenaceae</taxon>
        <taxon>Favolaschia</taxon>
    </lineage>
</organism>
<keyword evidence="1" id="KW-0812">Transmembrane</keyword>
<evidence type="ECO:0000256" key="1">
    <source>
        <dbReference type="SAM" id="Phobius"/>
    </source>
</evidence>